<feature type="short sequence motif" description="GXSXG" evidence="2">
    <location>
        <begin position="507"/>
        <end position="511"/>
    </location>
</feature>
<keyword evidence="3" id="KW-0472">Membrane</keyword>
<feature type="transmembrane region" description="Helical" evidence="3">
    <location>
        <begin position="548"/>
        <end position="572"/>
    </location>
</feature>
<dbReference type="PANTHER" id="PTHR24185">
    <property type="entry name" value="CALCIUM-INDEPENDENT PHOSPHOLIPASE A2-GAMMA"/>
    <property type="match status" value="1"/>
</dbReference>
<dbReference type="RefSeq" id="XP_013954083.1">
    <property type="nucleotide sequence ID" value="XM_014098608.2"/>
</dbReference>
<dbReference type="GO" id="GO:0019369">
    <property type="term" value="P:arachidonate metabolic process"/>
    <property type="evidence" value="ECO:0007669"/>
    <property type="project" value="TreeGrafter"/>
</dbReference>
<feature type="non-terminal residue" evidence="5">
    <location>
        <position position="924"/>
    </location>
</feature>
<dbReference type="GO" id="GO:0016042">
    <property type="term" value="P:lipid catabolic process"/>
    <property type="evidence" value="ECO:0007669"/>
    <property type="project" value="UniProtKB-UniRule"/>
</dbReference>
<reference evidence="5 6" key="1">
    <citation type="journal article" date="2011" name="Genome Biol.">
        <title>Comparative genome sequence analysis underscores mycoparasitism as the ancestral life style of Trichoderma.</title>
        <authorList>
            <person name="Kubicek C.P."/>
            <person name="Herrera-Estrella A."/>
            <person name="Seidl-Seiboth V."/>
            <person name="Martinez D.A."/>
            <person name="Druzhinina I.S."/>
            <person name="Thon M."/>
            <person name="Zeilinger S."/>
            <person name="Casas-Flores S."/>
            <person name="Horwitz B.A."/>
            <person name="Mukherjee P.K."/>
            <person name="Mukherjee M."/>
            <person name="Kredics L."/>
            <person name="Alcaraz L.D."/>
            <person name="Aerts A."/>
            <person name="Antal Z."/>
            <person name="Atanasova L."/>
            <person name="Cervantes-Badillo M.G."/>
            <person name="Challacombe J."/>
            <person name="Chertkov O."/>
            <person name="McCluskey K."/>
            <person name="Coulpier F."/>
            <person name="Deshpande N."/>
            <person name="von Doehren H."/>
            <person name="Ebbole D.J."/>
            <person name="Esquivel-Naranjo E.U."/>
            <person name="Fekete E."/>
            <person name="Flipphi M."/>
            <person name="Glaser F."/>
            <person name="Gomez-Rodriguez E.Y."/>
            <person name="Gruber S."/>
            <person name="Han C."/>
            <person name="Henrissat B."/>
            <person name="Hermosa R."/>
            <person name="Hernandez-Onate M."/>
            <person name="Karaffa L."/>
            <person name="Kosti I."/>
            <person name="Le Crom S."/>
            <person name="Lindquist E."/>
            <person name="Lucas S."/>
            <person name="Luebeck M."/>
            <person name="Luebeck P.S."/>
            <person name="Margeot A."/>
            <person name="Metz B."/>
            <person name="Misra M."/>
            <person name="Nevalainen H."/>
            <person name="Omann M."/>
            <person name="Packer N."/>
            <person name="Perrone G."/>
            <person name="Uresti-Rivera E.E."/>
            <person name="Salamov A."/>
            <person name="Schmoll M."/>
            <person name="Seiboth B."/>
            <person name="Shapiro H."/>
            <person name="Sukno S."/>
            <person name="Tamayo-Ramos J.A."/>
            <person name="Tisch D."/>
            <person name="Wiest A."/>
            <person name="Wilkinson H.H."/>
            <person name="Zhang M."/>
            <person name="Coutinho P.M."/>
            <person name="Kenerley C.M."/>
            <person name="Monte E."/>
            <person name="Baker S.E."/>
            <person name="Grigoriev I.V."/>
        </authorList>
    </citation>
    <scope>NUCLEOTIDE SEQUENCE [LARGE SCALE GENOMIC DNA]</scope>
    <source>
        <strain evidence="6">Gv29-8 / FGSC 10586</strain>
    </source>
</reference>
<dbReference type="Gene3D" id="3.40.1090.10">
    <property type="entry name" value="Cytosolic phospholipase A2 catalytic domain"/>
    <property type="match status" value="1"/>
</dbReference>
<dbReference type="PANTHER" id="PTHR24185:SF8">
    <property type="entry name" value="PNPLA DOMAIN-CONTAINING PROTEIN"/>
    <property type="match status" value="1"/>
</dbReference>
<dbReference type="OMA" id="VICIFAE"/>
<accession>G9N0K5</accession>
<comment type="caution">
    <text evidence="5">The sequence shown here is derived from an EMBL/GenBank/DDBJ whole genome shotgun (WGS) entry which is preliminary data.</text>
</comment>
<dbReference type="GO" id="GO:0016020">
    <property type="term" value="C:membrane"/>
    <property type="evidence" value="ECO:0007669"/>
    <property type="project" value="TreeGrafter"/>
</dbReference>
<dbReference type="SUPFAM" id="SSF52151">
    <property type="entry name" value="FabD/lysophospholipase-like"/>
    <property type="match status" value="1"/>
</dbReference>
<name>G9N0K5_HYPVG</name>
<evidence type="ECO:0000256" key="1">
    <source>
        <dbReference type="ARBA" id="ARBA00023098"/>
    </source>
</evidence>
<dbReference type="InterPro" id="IPR016035">
    <property type="entry name" value="Acyl_Trfase/lysoPLipase"/>
</dbReference>
<evidence type="ECO:0000313" key="6">
    <source>
        <dbReference type="Proteomes" id="UP000007115"/>
    </source>
</evidence>
<dbReference type="STRING" id="413071.G9N0K5"/>
<dbReference type="GO" id="GO:0047499">
    <property type="term" value="F:calcium-independent phospholipase A2 activity"/>
    <property type="evidence" value="ECO:0007669"/>
    <property type="project" value="TreeGrafter"/>
</dbReference>
<sequence>NNCNHTRWLRLWRKGKHIMLETSDRPRQLLKDFRDVNDPTGVVVLLGNQTKTLANFKPRNSHIGRQKANGEYHLYTSYLRNKKPIIISDGNILSHNRLPRSCKLQSCHEVVDRVFMEEESSMRTAEASDSVYHRLISPFADVVCIFVEDVGGIDNTIQRLKAWTSNGQPSTLYTKPALILVVPRGQKIQMEKAFNATRLLDHFQRIRVVTVCLSTRKLRSRSVKTKPKQCIPLLREITKSLDIVQQSRSRAGTLFSARHIAEFLFTASKNDIWSSWEPFNFIKTSRMNNPICTGFSTHLTEFFTHFDDEALKHFALPYAASSMILDQYPPGMHSFNSLDIFDSLYHDACAQASKGLVAYRLAANLTVPDLDIYNELGSSKQLQMNYLARFYGNPVFPLSGETCFSCLRRRPMYKLPCGHWTCQICVKIFHTTCHEDPWLFCVDRCVLCGIETAKLRIRIKPDTATPRVLSIDGGGTRGRIPLEFLRILQDYVGLPMPIQRNFDVVYGTSSGALIACALIINGWPIERCIEYFEESSIKAFEKRPLFQLFYYLFGYIPILSPAFRFIMSLLVGSKYSARELEMIQQEVYGLYQSIMDSKEASEMGTCMGVTLTSTDDTSTFIATNYGDAGNDCERNGNYFTPHHIDGIGTFQDGGLTFNNPAPIALKEAAALFPATPEPSIVASFGTGTTRTNHRGPLAWWKELYPARLARAVRKHWDSDNAWKQLMSHQKAGGRGEFFRFDVEFKSQLPALDNVSSINEVAGIAREAALGSAAMKQLGSCHRAELFFFELDVTRPPCFVNGVYECVGHIQCRLRAGTVEFDTFMDQLRHGSASFKCQGRTQSGSFQRAGRIGTYGNFRQEIAFFISSQQQRLEISLVEGNPPSICHISGSPFTLNSLIKQQNIDACFGTMDHQERVAGGNSTYP</sequence>
<keyword evidence="3" id="KW-1133">Transmembrane helix</keyword>
<dbReference type="InterPro" id="IPR002641">
    <property type="entry name" value="PNPLA_dom"/>
</dbReference>
<dbReference type="HOGENOM" id="CLU_003059_1_1_1"/>
<organism evidence="5 6">
    <name type="scientific">Hypocrea virens (strain Gv29-8 / FGSC 10586)</name>
    <name type="common">Gliocladium virens</name>
    <name type="synonym">Trichoderma virens</name>
    <dbReference type="NCBI Taxonomy" id="413071"/>
    <lineage>
        <taxon>Eukaryota</taxon>
        <taxon>Fungi</taxon>
        <taxon>Dikarya</taxon>
        <taxon>Ascomycota</taxon>
        <taxon>Pezizomycotina</taxon>
        <taxon>Sordariomycetes</taxon>
        <taxon>Hypocreomycetidae</taxon>
        <taxon>Hypocreales</taxon>
        <taxon>Hypocreaceae</taxon>
        <taxon>Trichoderma</taxon>
    </lineage>
</organism>
<keyword evidence="2" id="KW-0442">Lipid degradation</keyword>
<dbReference type="OrthoDB" id="4766886at2759"/>
<feature type="active site" description="Proton acceptor" evidence="2">
    <location>
        <position position="652"/>
    </location>
</feature>
<dbReference type="CDD" id="cd07199">
    <property type="entry name" value="Pat17_PNPLA8_PNPLA9_like"/>
    <property type="match status" value="1"/>
</dbReference>
<dbReference type="PROSITE" id="PS51635">
    <property type="entry name" value="PNPLA"/>
    <property type="match status" value="1"/>
</dbReference>
<dbReference type="VEuPathDB" id="FungiDB:TRIVIDRAFT_123114"/>
<dbReference type="GO" id="GO:0046486">
    <property type="term" value="P:glycerolipid metabolic process"/>
    <property type="evidence" value="ECO:0007669"/>
    <property type="project" value="UniProtKB-ARBA"/>
</dbReference>
<evidence type="ECO:0000259" key="4">
    <source>
        <dbReference type="PROSITE" id="PS51635"/>
    </source>
</evidence>
<feature type="domain" description="PNPLA" evidence="4">
    <location>
        <begin position="469"/>
        <end position="665"/>
    </location>
</feature>
<dbReference type="InParanoid" id="G9N0K5"/>
<dbReference type="EMBL" id="ABDF02000082">
    <property type="protein sequence ID" value="EHK19887.1"/>
    <property type="molecule type" value="Genomic_DNA"/>
</dbReference>
<dbReference type="Pfam" id="PF01734">
    <property type="entry name" value="Patatin"/>
    <property type="match status" value="1"/>
</dbReference>
<evidence type="ECO:0000313" key="5">
    <source>
        <dbReference type="EMBL" id="EHK19887.1"/>
    </source>
</evidence>
<evidence type="ECO:0000256" key="3">
    <source>
        <dbReference type="SAM" id="Phobius"/>
    </source>
</evidence>
<evidence type="ECO:0000256" key="2">
    <source>
        <dbReference type="PROSITE-ProRule" id="PRU01161"/>
    </source>
</evidence>
<dbReference type="Proteomes" id="UP000007115">
    <property type="component" value="Unassembled WGS sequence"/>
</dbReference>
<gene>
    <name evidence="5" type="ORF">TRIVIDRAFT_123114</name>
</gene>
<keyword evidence="6" id="KW-1185">Reference proteome</keyword>
<keyword evidence="2" id="KW-0378">Hydrolase</keyword>
<feature type="short sequence motif" description="DGA/G" evidence="2">
    <location>
        <begin position="652"/>
        <end position="654"/>
    </location>
</feature>
<feature type="active site" description="Nucleophile" evidence="2">
    <location>
        <position position="509"/>
    </location>
</feature>
<dbReference type="AlphaFoldDB" id="G9N0K5"/>
<dbReference type="GeneID" id="25787248"/>
<protein>
    <recommendedName>
        <fullName evidence="4">PNPLA domain-containing protein</fullName>
    </recommendedName>
</protein>
<dbReference type="eggNOG" id="KOG4231">
    <property type="taxonomic scope" value="Eukaryota"/>
</dbReference>
<feature type="short sequence motif" description="GXGXXG" evidence="2">
    <location>
        <begin position="473"/>
        <end position="478"/>
    </location>
</feature>
<feature type="non-terminal residue" evidence="5">
    <location>
        <position position="1"/>
    </location>
</feature>
<keyword evidence="3" id="KW-0812">Transmembrane</keyword>
<proteinExistence type="predicted"/>
<keyword evidence="1 2" id="KW-0443">Lipid metabolism</keyword>